<accession>A0ABV8R8E3</accession>
<evidence type="ECO:0008006" key="3">
    <source>
        <dbReference type="Google" id="ProtNLM"/>
    </source>
</evidence>
<dbReference type="Proteomes" id="UP001595826">
    <property type="component" value="Unassembled WGS sequence"/>
</dbReference>
<keyword evidence="2" id="KW-1185">Reference proteome</keyword>
<evidence type="ECO:0000313" key="2">
    <source>
        <dbReference type="Proteomes" id="UP001595826"/>
    </source>
</evidence>
<proteinExistence type="predicted"/>
<name>A0ABV8R8E3_9FLAO</name>
<organism evidence="1 2">
    <name type="scientific">Polaribacter marinivivus</name>
    <dbReference type="NCBI Taxonomy" id="1524260"/>
    <lineage>
        <taxon>Bacteria</taxon>
        <taxon>Pseudomonadati</taxon>
        <taxon>Bacteroidota</taxon>
        <taxon>Flavobacteriia</taxon>
        <taxon>Flavobacteriales</taxon>
        <taxon>Flavobacteriaceae</taxon>
    </lineage>
</organism>
<dbReference type="RefSeq" id="WP_377409429.1">
    <property type="nucleotide sequence ID" value="NZ_JBHSCY010000001.1"/>
</dbReference>
<comment type="caution">
    <text evidence="1">The sequence shown here is derived from an EMBL/GenBank/DDBJ whole genome shotgun (WGS) entry which is preliminary data.</text>
</comment>
<evidence type="ECO:0000313" key="1">
    <source>
        <dbReference type="EMBL" id="MFC4268761.1"/>
    </source>
</evidence>
<sequence length="284" mass="33921">MRILFRILLISLIFGCKNRNYISDSNEIIDTLKYSYKGFNNGGSLYLLNNGKFIHTKFVYGCTGGGEIKQIFGDYKRENSDLILNEKRIELEELPIGFNEKSKILNLNYVPDSLKLNNKFKIINWNNFEYLLSENITEGWSLRELNDFNRFSDNYNSGYEPENSGMYLRMQIDSLKTNEKLDLNQIPAKWRNLFLREPIKTKIVGFNRKNEIIDNEDYIYWLVEIDKGKNQNIRKFLDFKRKNEYYVFTIDSVLENKSFIKIYDHMFQNKMDLKIGEELRTKWN</sequence>
<reference evidence="2" key="1">
    <citation type="journal article" date="2019" name="Int. J. Syst. Evol. Microbiol.">
        <title>The Global Catalogue of Microorganisms (GCM) 10K type strain sequencing project: providing services to taxonomists for standard genome sequencing and annotation.</title>
        <authorList>
            <consortium name="The Broad Institute Genomics Platform"/>
            <consortium name="The Broad Institute Genome Sequencing Center for Infectious Disease"/>
            <person name="Wu L."/>
            <person name="Ma J."/>
        </authorList>
    </citation>
    <scope>NUCLEOTIDE SEQUENCE [LARGE SCALE GENOMIC DNA]</scope>
    <source>
        <strain evidence="2">CECT 8655</strain>
    </source>
</reference>
<protein>
    <recommendedName>
        <fullName evidence="3">Deoxyribose-phosphate aldolase</fullName>
    </recommendedName>
</protein>
<dbReference type="EMBL" id="JBHSCY010000001">
    <property type="protein sequence ID" value="MFC4268761.1"/>
    <property type="molecule type" value="Genomic_DNA"/>
</dbReference>
<gene>
    <name evidence="1" type="ORF">ACFOWD_07575</name>
</gene>